<dbReference type="EMBL" id="KF703446">
    <property type="protein sequence ID" value="AGY30703.1"/>
    <property type="molecule type" value="Genomic_DNA"/>
</dbReference>
<organism evidence="2 3">
    <name type="scientific">Retroperitoneal fibromatosis-associated herpesvirus</name>
    <dbReference type="NCBI Taxonomy" id="111469"/>
    <lineage>
        <taxon>Viruses</taxon>
        <taxon>Duplodnaviria</taxon>
        <taxon>Heunggongvirae</taxon>
        <taxon>Peploviricota</taxon>
        <taxon>Herviviricetes</taxon>
        <taxon>Herpesvirales</taxon>
        <taxon>Orthoherpesviridae</taxon>
        <taxon>Gammaherpesvirinae</taxon>
        <taxon>Rhadinovirus</taxon>
        <taxon>Rhadinovirus macacinegamma8</taxon>
        <taxon>Macacine gammaherpesvirus 8</taxon>
    </lineage>
</organism>
<evidence type="ECO:0000313" key="2">
    <source>
        <dbReference type="EMBL" id="AGY30703.1"/>
    </source>
</evidence>
<dbReference type="Proteomes" id="UP000134372">
    <property type="component" value="Segment"/>
</dbReference>
<evidence type="ECO:0000313" key="3">
    <source>
        <dbReference type="Proteomes" id="UP000134372"/>
    </source>
</evidence>
<name>U5NM42_9GAMA</name>
<accession>U5NM42</accession>
<dbReference type="GeneID" id="65099370"/>
<feature type="compositionally biased region" description="Polar residues" evidence="1">
    <location>
        <begin position="243"/>
        <end position="263"/>
    </location>
</feature>
<feature type="region of interest" description="Disordered" evidence="1">
    <location>
        <begin position="199"/>
        <end position="287"/>
    </location>
</feature>
<dbReference type="KEGG" id="vg:65099370"/>
<dbReference type="Pfam" id="PF01646">
    <property type="entry name" value="Herpes_UL24"/>
    <property type="match status" value="1"/>
</dbReference>
<protein>
    <submittedName>
        <fullName evidence="2">ORF20</fullName>
    </submittedName>
</protein>
<evidence type="ECO:0000256" key="1">
    <source>
        <dbReference type="SAM" id="MobiDB-lite"/>
    </source>
</evidence>
<sequence length="287" mass="31913">MTTATECQAKKLLRGLPAARKQAGARAHLATYRRILKYSTLPQILHFLSLETESPPPGPHKIFFEVTLGQRIADCIITVPGSQRPVCYIIELKTCMSNSIMFNDTVRASQRTQGLCQLADSVRYLSQAVPPGDETWSVVPVLIFKNQKTLKTMQLETPPTGSLAVRTAANKLTAFLHRREDARVRKMLSALSQTTPVVRGRSILDTPPRKRAVRIQTGSRRSKANRTKPPQPKHVAAGKKDQIQTACHRTGQPRTRPSDQSANYRRRSSGCRGRNKPNATPDTSRDA</sequence>
<reference evidence="2 3" key="1">
    <citation type="journal article" date="2013" name="J. Virol.">
        <title>Next-Generation Sequence Analysis of the Genome of RFHVMn, the Macaque Homolog of Kaposi's Sarcoma (KS)-Associated Herpesvirus, from a KS-Like Tumor of a Pig-Tailed Macaque.</title>
        <authorList>
            <person name="Bruce A.G."/>
            <person name="Ryan J.T."/>
            <person name="Thomas M.J."/>
            <person name="Peng X."/>
            <person name="Grundhoff A."/>
            <person name="Tsai C.C."/>
            <person name="Rose T.M."/>
        </authorList>
    </citation>
    <scope>NUCLEOTIDE SEQUENCE [LARGE SCALE GENOMIC DNA]</scope>
    <source>
        <strain evidence="2">RFHVMnM78114</strain>
    </source>
</reference>
<dbReference type="RefSeq" id="YP_010084384.1">
    <property type="nucleotide sequence ID" value="NC_055135.1"/>
</dbReference>
<keyword evidence="3" id="KW-1185">Reference proteome</keyword>
<feature type="compositionally biased region" description="Polar residues" evidence="1">
    <location>
        <begin position="277"/>
        <end position="287"/>
    </location>
</feature>
<feature type="compositionally biased region" description="Basic residues" evidence="1">
    <location>
        <begin position="264"/>
        <end position="275"/>
    </location>
</feature>
<dbReference type="InterPro" id="IPR002580">
    <property type="entry name" value="Herpes_UL24"/>
</dbReference>
<proteinExistence type="predicted"/>